<keyword evidence="2" id="KW-1133">Transmembrane helix</keyword>
<dbReference type="Proteomes" id="UP000266273">
    <property type="component" value="Unassembled WGS sequence"/>
</dbReference>
<dbReference type="EMBL" id="QXDF01000001">
    <property type="protein sequence ID" value="RIA55221.1"/>
    <property type="molecule type" value="Genomic_DNA"/>
</dbReference>
<feature type="region of interest" description="Disordered" evidence="1">
    <location>
        <begin position="103"/>
        <end position="124"/>
    </location>
</feature>
<keyword evidence="2" id="KW-0472">Membrane</keyword>
<reference evidence="3 4" key="1">
    <citation type="submission" date="2018-08" db="EMBL/GenBank/DDBJ databases">
        <title>Genomic Encyclopedia of Archaeal and Bacterial Type Strains, Phase II (KMG-II): from individual species to whole genera.</title>
        <authorList>
            <person name="Goeker M."/>
        </authorList>
    </citation>
    <scope>NUCLEOTIDE SEQUENCE [LARGE SCALE GENOMIC DNA]</scope>
    <source>
        <strain evidence="3 4">DSM 5002</strain>
    </source>
</reference>
<sequence length="124" mass="13960">MISPTPTPPQYRIQRWLVRRGPLIAAVVITAGVAAKTLSLIFAILGLPLTQAELVGVLATVDQVPWPVAIFLLLASWMTVFLGVPLWLKYLSYEYRWRRWDAGEPEDERRGADSSRGARTKRSQ</sequence>
<evidence type="ECO:0000313" key="4">
    <source>
        <dbReference type="Proteomes" id="UP000266273"/>
    </source>
</evidence>
<accession>A0A397QAH0</accession>
<evidence type="ECO:0000256" key="1">
    <source>
        <dbReference type="SAM" id="MobiDB-lite"/>
    </source>
</evidence>
<proteinExistence type="predicted"/>
<dbReference type="RefSeq" id="WP_119060155.1">
    <property type="nucleotide sequence ID" value="NZ_QXDF01000001.1"/>
</dbReference>
<keyword evidence="2" id="KW-0812">Transmembrane</keyword>
<feature type="transmembrane region" description="Helical" evidence="2">
    <location>
        <begin position="21"/>
        <end position="46"/>
    </location>
</feature>
<protein>
    <submittedName>
        <fullName evidence="3">Uncharacterized protein</fullName>
    </submittedName>
</protein>
<comment type="caution">
    <text evidence="3">The sequence shown here is derived from an EMBL/GenBank/DDBJ whole genome shotgun (WGS) entry which is preliminary data.</text>
</comment>
<evidence type="ECO:0000256" key="2">
    <source>
        <dbReference type="SAM" id="Phobius"/>
    </source>
</evidence>
<evidence type="ECO:0000313" key="3">
    <source>
        <dbReference type="EMBL" id="RIA55221.1"/>
    </source>
</evidence>
<feature type="transmembrane region" description="Helical" evidence="2">
    <location>
        <begin position="66"/>
        <end position="88"/>
    </location>
</feature>
<name>A0A397QAH0_9HYPH</name>
<keyword evidence="4" id="KW-1185">Reference proteome</keyword>
<gene>
    <name evidence="3" type="ORF">BXY53_0280</name>
</gene>
<organism evidence="3 4">
    <name type="scientific">Dichotomicrobium thermohalophilum</name>
    <dbReference type="NCBI Taxonomy" id="933063"/>
    <lineage>
        <taxon>Bacteria</taxon>
        <taxon>Pseudomonadati</taxon>
        <taxon>Pseudomonadota</taxon>
        <taxon>Alphaproteobacteria</taxon>
        <taxon>Hyphomicrobiales</taxon>
        <taxon>Hyphomicrobiaceae</taxon>
        <taxon>Dichotomicrobium</taxon>
    </lineage>
</organism>
<feature type="compositionally biased region" description="Basic and acidic residues" evidence="1">
    <location>
        <begin position="103"/>
        <end position="113"/>
    </location>
</feature>
<dbReference type="AlphaFoldDB" id="A0A397QAH0"/>